<dbReference type="Proteomes" id="UP000540989">
    <property type="component" value="Unassembled WGS sequence"/>
</dbReference>
<dbReference type="RefSeq" id="WP_184215874.1">
    <property type="nucleotide sequence ID" value="NZ_JACHIP010000002.1"/>
</dbReference>
<dbReference type="Gene3D" id="3.40.50.200">
    <property type="entry name" value="Peptidase S8/S53 domain"/>
    <property type="match status" value="1"/>
</dbReference>
<feature type="chain" id="PRO_5031049107" description="Peptidase S53 domain-containing protein" evidence="8">
    <location>
        <begin position="29"/>
        <end position="1467"/>
    </location>
</feature>
<dbReference type="GO" id="GO:0006508">
    <property type="term" value="P:proteolysis"/>
    <property type="evidence" value="ECO:0007669"/>
    <property type="project" value="UniProtKB-KW"/>
</dbReference>
<name>A0A7W7ZCE4_9BACT</name>
<dbReference type="CDD" id="cd11377">
    <property type="entry name" value="Pro-peptidase_S53"/>
    <property type="match status" value="1"/>
</dbReference>
<organism evidence="10 11">
    <name type="scientific">Granulicella aggregans</name>
    <dbReference type="NCBI Taxonomy" id="474949"/>
    <lineage>
        <taxon>Bacteria</taxon>
        <taxon>Pseudomonadati</taxon>
        <taxon>Acidobacteriota</taxon>
        <taxon>Terriglobia</taxon>
        <taxon>Terriglobales</taxon>
        <taxon>Acidobacteriaceae</taxon>
        <taxon>Granulicella</taxon>
    </lineage>
</organism>
<feature type="signal peptide" evidence="8">
    <location>
        <begin position="1"/>
        <end position="28"/>
    </location>
</feature>
<protein>
    <recommendedName>
        <fullName evidence="9">Peptidase S53 domain-containing protein</fullName>
    </recommendedName>
</protein>
<dbReference type="InterPro" id="IPR030400">
    <property type="entry name" value="Sedolisin_dom"/>
</dbReference>
<evidence type="ECO:0000259" key="9">
    <source>
        <dbReference type="PROSITE" id="PS51695"/>
    </source>
</evidence>
<comment type="caution">
    <text evidence="10">The sequence shown here is derived from an EMBL/GenBank/DDBJ whole genome shotgun (WGS) entry which is preliminary data.</text>
</comment>
<evidence type="ECO:0000256" key="8">
    <source>
        <dbReference type="SAM" id="SignalP"/>
    </source>
</evidence>
<evidence type="ECO:0000313" key="10">
    <source>
        <dbReference type="EMBL" id="MBB5057263.1"/>
    </source>
</evidence>
<dbReference type="PANTHER" id="PTHR14218">
    <property type="entry name" value="PROTEASE S8 TRIPEPTIDYL PEPTIDASE I CLN2"/>
    <property type="match status" value="1"/>
</dbReference>
<dbReference type="Gene3D" id="2.60.40.10">
    <property type="entry name" value="Immunoglobulins"/>
    <property type="match status" value="5"/>
</dbReference>
<dbReference type="GO" id="GO:0004252">
    <property type="term" value="F:serine-type endopeptidase activity"/>
    <property type="evidence" value="ECO:0007669"/>
    <property type="project" value="InterPro"/>
</dbReference>
<dbReference type="SMART" id="SM00944">
    <property type="entry name" value="Pro-kuma_activ"/>
    <property type="match status" value="1"/>
</dbReference>
<evidence type="ECO:0000256" key="4">
    <source>
        <dbReference type="ARBA" id="ARBA00022801"/>
    </source>
</evidence>
<evidence type="ECO:0000256" key="6">
    <source>
        <dbReference type="ARBA" id="ARBA00022837"/>
    </source>
</evidence>
<dbReference type="PROSITE" id="PS51695">
    <property type="entry name" value="SEDOLISIN"/>
    <property type="match status" value="1"/>
</dbReference>
<reference evidence="10 11" key="1">
    <citation type="submission" date="2020-08" db="EMBL/GenBank/DDBJ databases">
        <title>Genomic Encyclopedia of Type Strains, Phase IV (KMG-V): Genome sequencing to study the core and pangenomes of soil and plant-associated prokaryotes.</title>
        <authorList>
            <person name="Whitman W."/>
        </authorList>
    </citation>
    <scope>NUCLEOTIDE SEQUENCE [LARGE SCALE GENOMIC DNA]</scope>
    <source>
        <strain evidence="10 11">M8UP14</strain>
    </source>
</reference>
<keyword evidence="3" id="KW-0479">Metal-binding</keyword>
<evidence type="ECO:0000256" key="3">
    <source>
        <dbReference type="ARBA" id="ARBA00022723"/>
    </source>
</evidence>
<dbReference type="SUPFAM" id="SSF52743">
    <property type="entry name" value="Subtilisin-like"/>
    <property type="match status" value="1"/>
</dbReference>
<dbReference type="PANTHER" id="PTHR14218:SF15">
    <property type="entry name" value="TRIPEPTIDYL-PEPTIDASE 1"/>
    <property type="match status" value="1"/>
</dbReference>
<dbReference type="Pfam" id="PF16640">
    <property type="entry name" value="Big_3_5"/>
    <property type="match status" value="4"/>
</dbReference>
<comment type="cofactor">
    <cofactor evidence="1">
        <name>Ca(2+)</name>
        <dbReference type="ChEBI" id="CHEBI:29108"/>
    </cofactor>
</comment>
<dbReference type="Pfam" id="PF09286">
    <property type="entry name" value="Pro-kuma_activ"/>
    <property type="match status" value="1"/>
</dbReference>
<dbReference type="EMBL" id="JACHIP010000002">
    <property type="protein sequence ID" value="MBB5057263.1"/>
    <property type="molecule type" value="Genomic_DNA"/>
</dbReference>
<keyword evidence="7" id="KW-0865">Zymogen</keyword>
<keyword evidence="5" id="KW-0720">Serine protease</keyword>
<proteinExistence type="predicted"/>
<keyword evidence="8" id="KW-0732">Signal</keyword>
<dbReference type="InterPro" id="IPR032109">
    <property type="entry name" value="Big_3_5"/>
</dbReference>
<evidence type="ECO:0000256" key="2">
    <source>
        <dbReference type="ARBA" id="ARBA00022670"/>
    </source>
</evidence>
<dbReference type="InterPro" id="IPR013783">
    <property type="entry name" value="Ig-like_fold"/>
</dbReference>
<dbReference type="InterPro" id="IPR023828">
    <property type="entry name" value="Peptidase_S8_Ser-AS"/>
</dbReference>
<sequence>MFDRISQHRWFAATALSLGLIFALPAAAQTVVKPGAASRVTAQVDDAKRVMLPGSVMPAIRKATDLGAAPASNAANRMVLLLQPSDAQRKDLSALIEAQHTKGSDTFHKWLTPAEFGTRFGPSADDVAKVSTWLQGKGFTGVEVSHSGQTIEFSGTVGTVQSAFGTSIHRFQTKSVSGAVEQHTANVTAISIPAALAPVVAGALSLSDFHSRPMHVDFGTATRNAAGKMVRTKGDSTSTDGNGNFAYAVAPADLRKIYGGDALPAGVDGTGVSIAIIGRSDVQLTDIQSFRAIFGLPENDPNFIVSGTDPGSDNPNDAGESTLDLEWAGAIAPKATINFVTAGSTDTTDGISLAALYAVNNVVSPILTVSYGSCEMHNGPGGNQFWNGLWEQAAAEGISVFISSGDGGAGTCDADEQNSPAVEGDSVNALASTPYNVAVGGTQFAEGGNFMQYWDSNNEGNFLSALGYIPEAAWNQSCDPTQAAGPLNCVLGQTYYEGVGGGGGRSNCAYGTEDDAGNVTCTGGYAKPSWQTGTGVPADNVRDVPDVALNSSGADDPYLFCFESGCQYTVTNGVYSLNSANLVGGTSVASPIMAGIMSLVEQKNGQWQGQPNYTLYNLAAKSGASCSSSTRTDPTQSATCTFNDVTDGNNSVPGLPGYGTSTADFTAGAGYDLATGLGSVNIANLVANWSSTTPAASTTTTLSTTVTTAKHGAAIPMSAAVTSASATPGGDLVLLTDKYGAGDGYTLDSTGKWSGDAKDLPGGTYNLSARYAGNAAFSTSTSTGIPLTITPEDSAHQFSTLVFNTTNFTYVPGTQSPYFGATVYMKDYVAGLSGQGIVTGTASVLVDGKTTLASGPVTQDGGILLSSTDIPVGTHALTVLYSGDNSFNPSTSAPITVTIPKGQSVTYPNPVGGPDSLTFAGLSVSGTTLPTGTMQLWDNGVAMSPPQPVVYNGIGGAGFAQINTQHTYTPGQHTIQATYSGDSNYDPVAFGSDFAYQRTLNFGPSNGTAATIVSFTMTNPPTLSQGSIATFNVSVVAKTPNGTMPTGQISVYDGNNEIASVFVVNGKGSAISYMDGAGDFNLRAEYEGDTNFASSLSANTIKLSVPKLTPAITFTTSDSVALPNSQVSLNFTASGQKINPFVEQDPTGTITYSDSVNGGAAQVLGSFQVGFVNGLVGGYSGRFTLPAGTNVITAAYGGNANFFPASATSTVVVGDPGFTISSTQSSLVVNAGAPSTVDLALSPTLGFTGTAALTCAGGVPAGSTCAFSSSSLTFGGAQTSTLTVTVPAASPTTVGRVAEPKSLTAMAGAAFAGVLLLCVPRRRKMASLLALLLAVAVPFIGCGGSDQPKATLLSVSSSSIKAGSGSAVTLTANLNALEGSPTGTITFYDGKTAIGSAVTLSGNTATMQTTTLAIGAHAITAVYSGDNKDQTSTSTAITEVVTGTTTLQVSATAGSIVQTLSIPLTLQ</sequence>
<evidence type="ECO:0000256" key="1">
    <source>
        <dbReference type="ARBA" id="ARBA00001913"/>
    </source>
</evidence>
<evidence type="ECO:0000313" key="11">
    <source>
        <dbReference type="Proteomes" id="UP000540989"/>
    </source>
</evidence>
<keyword evidence="4" id="KW-0378">Hydrolase</keyword>
<keyword evidence="2" id="KW-0645">Protease</keyword>
<evidence type="ECO:0000256" key="7">
    <source>
        <dbReference type="ARBA" id="ARBA00023145"/>
    </source>
</evidence>
<evidence type="ECO:0000256" key="5">
    <source>
        <dbReference type="ARBA" id="ARBA00022825"/>
    </source>
</evidence>
<dbReference type="InterPro" id="IPR036852">
    <property type="entry name" value="Peptidase_S8/S53_dom_sf"/>
</dbReference>
<dbReference type="GO" id="GO:0046872">
    <property type="term" value="F:metal ion binding"/>
    <property type="evidence" value="ECO:0007669"/>
    <property type="project" value="UniProtKB-KW"/>
</dbReference>
<dbReference type="InterPro" id="IPR050819">
    <property type="entry name" value="Tripeptidyl-peptidase_I"/>
</dbReference>
<keyword evidence="6" id="KW-0106">Calcium</keyword>
<gene>
    <name evidence="10" type="ORF">HDF16_001948</name>
</gene>
<keyword evidence="11" id="KW-1185">Reference proteome</keyword>
<dbReference type="SUPFAM" id="SSF54897">
    <property type="entry name" value="Protease propeptides/inhibitors"/>
    <property type="match status" value="1"/>
</dbReference>
<feature type="domain" description="Peptidase S53" evidence="9">
    <location>
        <begin position="248"/>
        <end position="692"/>
    </location>
</feature>
<dbReference type="PROSITE" id="PS00138">
    <property type="entry name" value="SUBTILASE_SER"/>
    <property type="match status" value="1"/>
</dbReference>
<dbReference type="CDD" id="cd04056">
    <property type="entry name" value="Peptidases_S53"/>
    <property type="match status" value="1"/>
</dbReference>
<accession>A0A7W7ZCE4</accession>
<dbReference type="GO" id="GO:0008240">
    <property type="term" value="F:tripeptidyl-peptidase activity"/>
    <property type="evidence" value="ECO:0007669"/>
    <property type="project" value="TreeGrafter"/>
</dbReference>
<dbReference type="InterPro" id="IPR015366">
    <property type="entry name" value="S53_propep"/>
</dbReference>